<dbReference type="Pfam" id="PF10077">
    <property type="entry name" value="DUF2314"/>
    <property type="match status" value="1"/>
</dbReference>
<proteinExistence type="predicted"/>
<feature type="domain" description="DUF2314" evidence="1">
    <location>
        <begin position="229"/>
        <end position="332"/>
    </location>
</feature>
<dbReference type="Proteomes" id="UP001149821">
    <property type="component" value="Unassembled WGS sequence"/>
</dbReference>
<organism evidence="2 3">
    <name type="scientific">Enterovibrio qingdaonensis</name>
    <dbReference type="NCBI Taxonomy" id="2899818"/>
    <lineage>
        <taxon>Bacteria</taxon>
        <taxon>Pseudomonadati</taxon>
        <taxon>Pseudomonadota</taxon>
        <taxon>Gammaproteobacteria</taxon>
        <taxon>Vibrionales</taxon>
        <taxon>Vibrionaceae</taxon>
        <taxon>Enterovibrio</taxon>
    </lineage>
</organism>
<evidence type="ECO:0000313" key="3">
    <source>
        <dbReference type="Proteomes" id="UP001149821"/>
    </source>
</evidence>
<protein>
    <submittedName>
        <fullName evidence="2">DUF2314 domain-containing protein</fullName>
    </submittedName>
</protein>
<gene>
    <name evidence="2" type="ORF">LRP49_03635</name>
</gene>
<name>A0ABT5QII9_9GAMM</name>
<dbReference type="InterPro" id="IPR018756">
    <property type="entry name" value="DUF2314"/>
</dbReference>
<dbReference type="EMBL" id="JAJUBB010000002">
    <property type="protein sequence ID" value="MDD1780285.1"/>
    <property type="molecule type" value="Genomic_DNA"/>
</dbReference>
<comment type="caution">
    <text evidence="2">The sequence shown here is derived from an EMBL/GenBank/DDBJ whole genome shotgun (WGS) entry which is preliminary data.</text>
</comment>
<keyword evidence="3" id="KW-1185">Reference proteome</keyword>
<dbReference type="RefSeq" id="WP_274140310.1">
    <property type="nucleotide sequence ID" value="NZ_JAJUBB010000002.1"/>
</dbReference>
<accession>A0ABT5QII9</accession>
<evidence type="ECO:0000259" key="1">
    <source>
        <dbReference type="Pfam" id="PF10077"/>
    </source>
</evidence>
<reference evidence="2" key="1">
    <citation type="submission" date="2021-12" db="EMBL/GenBank/DDBJ databases">
        <title>Enterovibrio ZSDZ35 sp. nov. and Enterovibrio ZSDZ42 sp. nov., isolated from coastal seawater in Qingdao.</title>
        <authorList>
            <person name="Zhang P."/>
        </authorList>
    </citation>
    <scope>NUCLEOTIDE SEQUENCE</scope>
    <source>
        <strain evidence="2">ZSDZ35</strain>
    </source>
</reference>
<evidence type="ECO:0000313" key="2">
    <source>
        <dbReference type="EMBL" id="MDD1780285.1"/>
    </source>
</evidence>
<sequence>MTESQIDLVQQSEHAVYIQVGYPIDEVFKGVLTFNINLYKYAQKTGAVIWDSETRELFSPEAWKEKRLAAWLEDGIPSISEQTVIHAYEGDIGIRAISLGMHKFDLPDIVVDNFEWSTNSAMAHLINLTGQSIMEGTKISDDDKILLDIEALSNTKLKRTISHFTSDDAIKRLDIEFAEGKWEEGDPENYLIELKFNDHAGSSLSEKQALALKTLFGYDGEAMMVKHNQKIEEASENAKKKLPLISASFNKGLAPGESIHVKAPFSTDSGSTEWMWVEVTQWKGTKIEGVLRNEPMDIDTLKLGAMVAIDQNDVFDYIHYRADGTVEGNETQVLLNQARQ</sequence>